<dbReference type="AlphaFoldDB" id="A0AAJ2WKS0"/>
<dbReference type="EMBL" id="JAXRVB010000006">
    <property type="protein sequence ID" value="MDZ5764458.1"/>
    <property type="molecule type" value="Genomic_DNA"/>
</dbReference>
<sequence length="661" mass="74300">MSEIERIQPSVVCFDYFDTLVSRGIHPEDVKRLWAEGIARVFPGGPDGPELYRQRNAREAAHCAIDRGPGLDSEFRASEVYAELWDANAGLRSMPRAAFTTVALDLEVSLELSTQQLDEQVVGLVRELSAKGVECWLVSDFYLETDVFRQFLAHHGLDSAFKRMFVSCDSFTTKRGSGMYARVLAETGIAPGQVVMIGDNEHADFNNARAAGLHAIHLDRSQRHAHYQVLAERAADLARTRTDINRLLDGGPGVFRELALTLHLFIDRLHARLVREGARDVFFLAREGQFLKRLFDHYQNTRQLQGAVRIRSHYLEVSRRATLLPSLQPLAQETFETLFRQYRRISLNDFLSSLGLHSMSAELAERLGVDADAIQEDLPSSEVFARLRTDALFEQTYEQERLARRSAFLAYLDAFGAAPASPTLHLVDVGWKGTIQDNISAIVIGADTGLTAVQGHYIGLVASGSASDRNRKDGLLFSCIGGTSRNFAIFNENRALFEVVLAADHGSALRYGFDASGLPVVSHQEFSEESLFRSKVAPLQAQLWDLFVELDRVFRHHNIPARELERLATHAHARMLLQPDQAAIEWFENVYHVENFGVFNHSTFDVGAHQPSFIDKLRFYLSLRRNGVDNLGFWPLLTCLQRGGRWVASRYASGRLRGIED</sequence>
<name>A0AAJ2WKS0_STEMA</name>
<dbReference type="Pfam" id="PF00702">
    <property type="entry name" value="Hydrolase"/>
    <property type="match status" value="1"/>
</dbReference>
<gene>
    <name evidence="1" type="ORF">U4I38_08235</name>
</gene>
<accession>A0AAJ2WKS0</accession>
<dbReference type="PANTHER" id="PTHR43611:SF3">
    <property type="entry name" value="FLAVIN MONONUCLEOTIDE HYDROLASE 1, CHLOROPLATIC"/>
    <property type="match status" value="1"/>
</dbReference>
<dbReference type="GO" id="GO:0016787">
    <property type="term" value="F:hydrolase activity"/>
    <property type="evidence" value="ECO:0007669"/>
    <property type="project" value="UniProtKB-KW"/>
</dbReference>
<reference evidence="1" key="1">
    <citation type="submission" date="2023-12" db="EMBL/GenBank/DDBJ databases">
        <title>'Antibacterial potential of Stenotrophomonas maltophilia cystic fibrosis isolates' (manuscript under preparation).</title>
        <authorList>
            <person name="Crisan C.V."/>
            <person name="Pettis M."/>
            <person name="Goldberg J.B."/>
        </authorList>
    </citation>
    <scope>NUCLEOTIDE SEQUENCE</scope>
    <source>
        <strain evidence="1">CCV129</strain>
    </source>
</reference>
<dbReference type="PANTHER" id="PTHR43611">
    <property type="entry name" value="ALPHA-D-GLUCOSE 1-PHOSPHATE PHOSPHATASE"/>
    <property type="match status" value="1"/>
</dbReference>
<keyword evidence="1" id="KW-0378">Hydrolase</keyword>
<comment type="caution">
    <text evidence="1">The sequence shown here is derived from an EMBL/GenBank/DDBJ whole genome shotgun (WGS) entry which is preliminary data.</text>
</comment>
<evidence type="ECO:0000313" key="2">
    <source>
        <dbReference type="Proteomes" id="UP001288387"/>
    </source>
</evidence>
<proteinExistence type="predicted"/>
<dbReference type="Gene3D" id="3.40.50.1000">
    <property type="entry name" value="HAD superfamily/HAD-like"/>
    <property type="match status" value="1"/>
</dbReference>
<dbReference type="CDD" id="cd01427">
    <property type="entry name" value="HAD_like"/>
    <property type="match status" value="1"/>
</dbReference>
<dbReference type="InterPro" id="IPR036412">
    <property type="entry name" value="HAD-like_sf"/>
</dbReference>
<dbReference type="SUPFAM" id="SSF56784">
    <property type="entry name" value="HAD-like"/>
    <property type="match status" value="1"/>
</dbReference>
<dbReference type="RefSeq" id="WP_158230199.1">
    <property type="nucleotide sequence ID" value="NZ_JAKJQX010000028.1"/>
</dbReference>
<dbReference type="InterPro" id="IPR023214">
    <property type="entry name" value="HAD_sf"/>
</dbReference>
<dbReference type="Proteomes" id="UP001288387">
    <property type="component" value="Unassembled WGS sequence"/>
</dbReference>
<evidence type="ECO:0000313" key="1">
    <source>
        <dbReference type="EMBL" id="MDZ5764458.1"/>
    </source>
</evidence>
<organism evidence="1 2">
    <name type="scientific">Stenotrophomonas maltophilia</name>
    <name type="common">Pseudomonas maltophilia</name>
    <name type="synonym">Xanthomonas maltophilia</name>
    <dbReference type="NCBI Taxonomy" id="40324"/>
    <lineage>
        <taxon>Bacteria</taxon>
        <taxon>Pseudomonadati</taxon>
        <taxon>Pseudomonadota</taxon>
        <taxon>Gammaproteobacteria</taxon>
        <taxon>Lysobacterales</taxon>
        <taxon>Lysobacteraceae</taxon>
        <taxon>Stenotrophomonas</taxon>
        <taxon>Stenotrophomonas maltophilia group</taxon>
    </lineage>
</organism>
<protein>
    <submittedName>
        <fullName evidence="1">HAD hydrolase-like protein</fullName>
    </submittedName>
</protein>